<sequence>MHRGLQPAPQSCRNLLSGGIELSMTRHHLVDTIMAAVYVGSYPAYGWIRQEMPALACFFDELLVIDIVP</sequence>
<organism evidence="1 2">
    <name type="scientific">Halococcus dombrowskii</name>
    <dbReference type="NCBI Taxonomy" id="179637"/>
    <lineage>
        <taxon>Archaea</taxon>
        <taxon>Methanobacteriati</taxon>
        <taxon>Methanobacteriota</taxon>
        <taxon>Stenosarchaea group</taxon>
        <taxon>Halobacteria</taxon>
        <taxon>Halobacteriales</taxon>
        <taxon>Halococcaceae</taxon>
        <taxon>Halococcus</taxon>
    </lineage>
</organism>
<dbReference type="EMBL" id="BAAADN010000063">
    <property type="protein sequence ID" value="GAA0473660.1"/>
    <property type="molecule type" value="Genomic_DNA"/>
</dbReference>
<gene>
    <name evidence="1" type="ORF">GCM10008985_33010</name>
</gene>
<dbReference type="AlphaFoldDB" id="A0AAV3SJZ0"/>
<name>A0AAV3SJZ0_HALDO</name>
<dbReference type="Proteomes" id="UP001500962">
    <property type="component" value="Unassembled WGS sequence"/>
</dbReference>
<evidence type="ECO:0000313" key="1">
    <source>
        <dbReference type="EMBL" id="GAA0473660.1"/>
    </source>
</evidence>
<evidence type="ECO:0000313" key="2">
    <source>
        <dbReference type="Proteomes" id="UP001500962"/>
    </source>
</evidence>
<reference evidence="1" key="1">
    <citation type="journal article" date="2014" name="Int. J. Syst. Evol. Microbiol.">
        <title>Complete genome sequence of Corynebacterium casei LMG S-19264T (=DSM 44701T), isolated from a smear-ripened cheese.</title>
        <authorList>
            <consortium name="US DOE Joint Genome Institute (JGI-PGF)"/>
            <person name="Walter F."/>
            <person name="Albersmeier A."/>
            <person name="Kalinowski J."/>
            <person name="Ruckert C."/>
        </authorList>
    </citation>
    <scope>NUCLEOTIDE SEQUENCE</scope>
    <source>
        <strain evidence="1">JCM 12289</strain>
    </source>
</reference>
<comment type="caution">
    <text evidence="1">The sequence shown here is derived from an EMBL/GenBank/DDBJ whole genome shotgun (WGS) entry which is preliminary data.</text>
</comment>
<reference evidence="1" key="2">
    <citation type="submission" date="2023-12" db="EMBL/GenBank/DDBJ databases">
        <authorList>
            <person name="Sun Q."/>
            <person name="Inoue M."/>
        </authorList>
    </citation>
    <scope>NUCLEOTIDE SEQUENCE</scope>
    <source>
        <strain evidence="1">JCM 12289</strain>
    </source>
</reference>
<proteinExistence type="predicted"/>
<accession>A0AAV3SJZ0</accession>
<protein>
    <submittedName>
        <fullName evidence="1">Uncharacterized protein</fullName>
    </submittedName>
</protein>